<reference evidence="1 2" key="1">
    <citation type="submission" date="2007-04" db="EMBL/GenBank/DDBJ databases">
        <authorList>
            <person name="Fulton L."/>
            <person name="Clifton S."/>
            <person name="Fulton B."/>
            <person name="Xu J."/>
            <person name="Minx P."/>
            <person name="Pepin K.H."/>
            <person name="Johnson M."/>
            <person name="Thiruvilangam P."/>
            <person name="Bhonagiri V."/>
            <person name="Nash W.E."/>
            <person name="Mardis E.R."/>
            <person name="Wilson R.K."/>
        </authorList>
    </citation>
    <scope>NUCLEOTIDE SEQUENCE [LARGE SCALE GENOMIC DNA]</scope>
    <source>
        <strain evidence="1 2">ATCC 29799</strain>
    </source>
</reference>
<sequence>MRKRSVLLLLAAAALIIAGIARGETATVLNKGINLCLECVGIG</sequence>
<dbReference type="InterPro" id="IPR047708">
    <property type="entry name" value="CD1871A-like"/>
</dbReference>
<keyword evidence="2" id="KW-1185">Reference proteome</keyword>
<dbReference type="RefSeq" id="WP_006574588.1">
    <property type="nucleotide sequence ID" value="NZ_AAXG02000044.1"/>
</dbReference>
<evidence type="ECO:0008006" key="3">
    <source>
        <dbReference type="Google" id="ProtNLM"/>
    </source>
</evidence>
<dbReference type="AlphaFoldDB" id="A6P0U5"/>
<gene>
    <name evidence="1" type="ORF">BACCAP_04111</name>
</gene>
<accession>A6P0U5</accession>
<dbReference type="EMBL" id="AAXG02000044">
    <property type="protein sequence ID" value="EDM98083.1"/>
    <property type="molecule type" value="Genomic_DNA"/>
</dbReference>
<dbReference type="Proteomes" id="UP000003639">
    <property type="component" value="Unassembled WGS sequence"/>
</dbReference>
<proteinExistence type="predicted"/>
<comment type="caution">
    <text evidence="1">The sequence shown here is derived from an EMBL/GenBank/DDBJ whole genome shotgun (WGS) entry which is preliminary data.</text>
</comment>
<reference evidence="1 2" key="2">
    <citation type="submission" date="2007-06" db="EMBL/GenBank/DDBJ databases">
        <title>Draft genome sequence of Pseudoflavonifractor capillosus ATCC 29799.</title>
        <authorList>
            <person name="Sudarsanam P."/>
            <person name="Ley R."/>
            <person name="Guruge J."/>
            <person name="Turnbaugh P.J."/>
            <person name="Mahowald M."/>
            <person name="Liep D."/>
            <person name="Gordon J."/>
        </authorList>
    </citation>
    <scope>NUCLEOTIDE SEQUENCE [LARGE SCALE GENOMIC DNA]</scope>
    <source>
        <strain evidence="1 2">ATCC 29799</strain>
    </source>
</reference>
<evidence type="ECO:0000313" key="1">
    <source>
        <dbReference type="EMBL" id="EDM98083.1"/>
    </source>
</evidence>
<protein>
    <recommendedName>
        <fullName evidence="3">Thioredoxin</fullName>
    </recommendedName>
</protein>
<organism evidence="1 2">
    <name type="scientific">Pseudoflavonifractor capillosus ATCC 29799</name>
    <dbReference type="NCBI Taxonomy" id="411467"/>
    <lineage>
        <taxon>Bacteria</taxon>
        <taxon>Bacillati</taxon>
        <taxon>Bacillota</taxon>
        <taxon>Clostridia</taxon>
        <taxon>Eubacteriales</taxon>
        <taxon>Oscillospiraceae</taxon>
        <taxon>Pseudoflavonifractor</taxon>
    </lineage>
</organism>
<dbReference type="NCBIfam" id="NF040920">
    <property type="entry name" value="CD1871A_fam"/>
    <property type="match status" value="1"/>
</dbReference>
<name>A6P0U5_9FIRM</name>
<evidence type="ECO:0000313" key="2">
    <source>
        <dbReference type="Proteomes" id="UP000003639"/>
    </source>
</evidence>